<sequence length="142" mass="17064">MAQQLLEKLFQNNPHLNEIQRDRIAETLQYLEQHKISLLFEELLSQLIFEMSNQPRKTLLDALKNYKNQQFFDTSDYEVIFEHFDTFNDKTVKINSIRQGLQIIGITKSEEEINQKYQSILKKGFLNKNEFIDIMKNEYTQR</sequence>
<evidence type="ECO:0008006" key="3">
    <source>
        <dbReference type="Google" id="ProtNLM"/>
    </source>
</evidence>
<name>A0A8S1L3N2_PARPR</name>
<dbReference type="AlphaFoldDB" id="A0A8S1L3N2"/>
<keyword evidence="2" id="KW-1185">Reference proteome</keyword>
<dbReference type="EMBL" id="CAJJDM010000032">
    <property type="protein sequence ID" value="CAD8062680.1"/>
    <property type="molecule type" value="Genomic_DNA"/>
</dbReference>
<dbReference type="OMA" id="MINEYSQ"/>
<dbReference type="Proteomes" id="UP000688137">
    <property type="component" value="Unassembled WGS sequence"/>
</dbReference>
<protein>
    <recommendedName>
        <fullName evidence="3">EF-hand domain-containing protein</fullName>
    </recommendedName>
</protein>
<accession>A0A8S1L3N2</accession>
<dbReference type="PANTHER" id="PTHR21847:SF1">
    <property type="entry name" value="EF-HAND CALCIUM-BINDING DOMAIN-CONTAINING PROTEIN 10"/>
    <property type="match status" value="1"/>
</dbReference>
<evidence type="ECO:0000313" key="1">
    <source>
        <dbReference type="EMBL" id="CAD8062680.1"/>
    </source>
</evidence>
<gene>
    <name evidence="1" type="ORF">PPRIM_AZ9-3.1.T0330284</name>
</gene>
<reference evidence="1" key="1">
    <citation type="submission" date="2021-01" db="EMBL/GenBank/DDBJ databases">
        <authorList>
            <consortium name="Genoscope - CEA"/>
            <person name="William W."/>
        </authorList>
    </citation>
    <scope>NUCLEOTIDE SEQUENCE</scope>
</reference>
<dbReference type="PANTHER" id="PTHR21847">
    <property type="entry name" value="EF-HAND CALCIUM-BINDING DOMAIN-CONTAINING PROTEIN 10"/>
    <property type="match status" value="1"/>
</dbReference>
<dbReference type="InterPro" id="IPR039879">
    <property type="entry name" value="EFC10"/>
</dbReference>
<organism evidence="1 2">
    <name type="scientific">Paramecium primaurelia</name>
    <dbReference type="NCBI Taxonomy" id="5886"/>
    <lineage>
        <taxon>Eukaryota</taxon>
        <taxon>Sar</taxon>
        <taxon>Alveolata</taxon>
        <taxon>Ciliophora</taxon>
        <taxon>Intramacronucleata</taxon>
        <taxon>Oligohymenophorea</taxon>
        <taxon>Peniculida</taxon>
        <taxon>Parameciidae</taxon>
        <taxon>Paramecium</taxon>
    </lineage>
</organism>
<proteinExistence type="predicted"/>
<evidence type="ECO:0000313" key="2">
    <source>
        <dbReference type="Proteomes" id="UP000688137"/>
    </source>
</evidence>
<comment type="caution">
    <text evidence="1">The sequence shown here is derived from an EMBL/GenBank/DDBJ whole genome shotgun (WGS) entry which is preliminary data.</text>
</comment>